<dbReference type="GO" id="GO:0003964">
    <property type="term" value="F:RNA-directed DNA polymerase activity"/>
    <property type="evidence" value="ECO:0007669"/>
    <property type="project" value="UniProtKB-KW"/>
</dbReference>
<dbReference type="EMBL" id="BMAT01007107">
    <property type="protein sequence ID" value="GFR57722.1"/>
    <property type="molecule type" value="Genomic_DNA"/>
</dbReference>
<dbReference type="InterPro" id="IPR012337">
    <property type="entry name" value="RNaseH-like_sf"/>
</dbReference>
<organism evidence="3 4">
    <name type="scientific">Elysia marginata</name>
    <dbReference type="NCBI Taxonomy" id="1093978"/>
    <lineage>
        <taxon>Eukaryota</taxon>
        <taxon>Metazoa</taxon>
        <taxon>Spiralia</taxon>
        <taxon>Lophotrochozoa</taxon>
        <taxon>Mollusca</taxon>
        <taxon>Gastropoda</taxon>
        <taxon>Heterobranchia</taxon>
        <taxon>Euthyneura</taxon>
        <taxon>Panpulmonata</taxon>
        <taxon>Sacoglossa</taxon>
        <taxon>Placobranchoidea</taxon>
        <taxon>Plakobranchidae</taxon>
        <taxon>Elysia</taxon>
    </lineage>
</organism>
<feature type="domain" description="RNase H type-1" evidence="2">
    <location>
        <begin position="563"/>
        <end position="690"/>
    </location>
</feature>
<evidence type="ECO:0000313" key="3">
    <source>
        <dbReference type="EMBL" id="GFR57722.1"/>
    </source>
</evidence>
<comment type="caution">
    <text evidence="3">The sequence shown here is derived from an EMBL/GenBank/DDBJ whole genome shotgun (WGS) entry which is preliminary data.</text>
</comment>
<proteinExistence type="predicted"/>
<evidence type="ECO:0000313" key="4">
    <source>
        <dbReference type="Proteomes" id="UP000762676"/>
    </source>
</evidence>
<dbReference type="AlphaFoldDB" id="A0AAV4EAI8"/>
<name>A0AAV4EAI8_9GAST</name>
<keyword evidence="3" id="KW-0548">Nucleotidyltransferase</keyword>
<dbReference type="SUPFAM" id="SSF53098">
    <property type="entry name" value="Ribonuclease H-like"/>
    <property type="match status" value="1"/>
</dbReference>
<dbReference type="Gene3D" id="3.30.420.10">
    <property type="entry name" value="Ribonuclease H-like superfamily/Ribonuclease H"/>
    <property type="match status" value="1"/>
</dbReference>
<dbReference type="InterPro" id="IPR000477">
    <property type="entry name" value="RT_dom"/>
</dbReference>
<evidence type="ECO:0000259" key="1">
    <source>
        <dbReference type="PROSITE" id="PS50878"/>
    </source>
</evidence>
<sequence>MSDITVCNQRRHEVHQEIREKKKVTQQPTDEIMTCPFVMEELEGALKVMQNGRSPGPDNITNEMLAHLGFQAKRKILGLFNTSWKAGLVPSNWKKAILIPILKVGKPKNKGNNYRPISLTSCMCKLMERMINKRLVWYLEKQNILMDEHAGFRQFRSTEDQVAYIAQTIEDGYQRQQHTVTVWVDLEKAFDRRKKGLILQLMQAGVFHNMLKWIQNYLSQRTGRVNLQGRESRQAIFKDGVPQGGVLSPTLFLVFMNSIQNIIKPHVKAALYADDLALICSEDSCGTAQVRLQECLTLLEQWTDDWAMTVNAAKTTYSIFSLSTKIPNLRLRINNSLLEKENYPKHLGVTFDPRLTWCKQIETVQKNAVKRTLLLKELAGTSWGADMKLLKKTYAGYVRSVMEYGIAVWGTASKTNFQKIERVQNHSLRIMTGGIKSTPINSMESVTGLESLEDRRKKKIVCQYTKFQHLANHPMCKLITNNTRKRLKRTNFTASAQQIHKSLELPDLRPNTPLQSSIDWPPWNQQNQIEIVKDIDGVTSKKSMIKRELHCLTQNMLDKKYPSNYWIRAFTDGSASEAVRDGGGGVYIEWPDNSSSKISIPTGKYSTNYKAEAEALQEAAKVLVNSEASHHAKVVLLTDARLVLDALDSTKCPEVNALAQAITTLSLTASKLVLQWIPGHVDIFGNDVAD</sequence>
<dbReference type="GO" id="GO:0003676">
    <property type="term" value="F:nucleic acid binding"/>
    <property type="evidence" value="ECO:0007669"/>
    <property type="project" value="InterPro"/>
</dbReference>
<keyword evidence="3" id="KW-0808">Transferase</keyword>
<dbReference type="Proteomes" id="UP000762676">
    <property type="component" value="Unassembled WGS sequence"/>
</dbReference>
<dbReference type="InterPro" id="IPR036397">
    <property type="entry name" value="RNaseH_sf"/>
</dbReference>
<dbReference type="InterPro" id="IPR043502">
    <property type="entry name" value="DNA/RNA_pol_sf"/>
</dbReference>
<dbReference type="Pfam" id="PF00078">
    <property type="entry name" value="RVT_1"/>
    <property type="match status" value="1"/>
</dbReference>
<dbReference type="PANTHER" id="PTHR36688">
    <property type="entry name" value="ENDO/EXONUCLEASE/PHOSPHATASE DOMAIN-CONTAINING PROTEIN"/>
    <property type="match status" value="1"/>
</dbReference>
<reference evidence="3 4" key="1">
    <citation type="journal article" date="2021" name="Elife">
        <title>Chloroplast acquisition without the gene transfer in kleptoplastic sea slugs, Plakobranchus ocellatus.</title>
        <authorList>
            <person name="Maeda T."/>
            <person name="Takahashi S."/>
            <person name="Yoshida T."/>
            <person name="Shimamura S."/>
            <person name="Takaki Y."/>
            <person name="Nagai Y."/>
            <person name="Toyoda A."/>
            <person name="Suzuki Y."/>
            <person name="Arimoto A."/>
            <person name="Ishii H."/>
            <person name="Satoh N."/>
            <person name="Nishiyama T."/>
            <person name="Hasebe M."/>
            <person name="Maruyama T."/>
            <person name="Minagawa J."/>
            <person name="Obokata J."/>
            <person name="Shigenobu S."/>
        </authorList>
    </citation>
    <scope>NUCLEOTIDE SEQUENCE [LARGE SCALE GENOMIC DNA]</scope>
</reference>
<dbReference type="SUPFAM" id="SSF56672">
    <property type="entry name" value="DNA/RNA polymerases"/>
    <property type="match status" value="1"/>
</dbReference>
<keyword evidence="3" id="KW-0695">RNA-directed DNA polymerase</keyword>
<dbReference type="PROSITE" id="PS50879">
    <property type="entry name" value="RNASE_H_1"/>
    <property type="match status" value="1"/>
</dbReference>
<keyword evidence="4" id="KW-1185">Reference proteome</keyword>
<gene>
    <name evidence="3" type="ORF">ElyMa_003463100</name>
</gene>
<protein>
    <submittedName>
        <fullName evidence="3">RNA-directed DNA polymerase from mobile element jockey</fullName>
    </submittedName>
</protein>
<dbReference type="PANTHER" id="PTHR36688:SF1">
    <property type="entry name" value="ENDONUCLEASE_EXONUCLEASE_PHOSPHATASE DOMAIN-CONTAINING PROTEIN"/>
    <property type="match status" value="1"/>
</dbReference>
<dbReference type="InterPro" id="IPR052560">
    <property type="entry name" value="RdDP_mobile_element"/>
</dbReference>
<dbReference type="InterPro" id="IPR002156">
    <property type="entry name" value="RNaseH_domain"/>
</dbReference>
<dbReference type="GO" id="GO:0004523">
    <property type="term" value="F:RNA-DNA hybrid ribonuclease activity"/>
    <property type="evidence" value="ECO:0007669"/>
    <property type="project" value="InterPro"/>
</dbReference>
<feature type="domain" description="Reverse transcriptase" evidence="1">
    <location>
        <begin position="82"/>
        <end position="351"/>
    </location>
</feature>
<dbReference type="Pfam" id="PF00075">
    <property type="entry name" value="RNase_H"/>
    <property type="match status" value="1"/>
</dbReference>
<dbReference type="PROSITE" id="PS50878">
    <property type="entry name" value="RT_POL"/>
    <property type="match status" value="1"/>
</dbReference>
<accession>A0AAV4EAI8</accession>
<evidence type="ECO:0000259" key="2">
    <source>
        <dbReference type="PROSITE" id="PS50879"/>
    </source>
</evidence>
<dbReference type="CDD" id="cd01650">
    <property type="entry name" value="RT_nLTR_like"/>
    <property type="match status" value="1"/>
</dbReference>